<gene>
    <name evidence="1" type="ORF">ICN82_03820</name>
</gene>
<comment type="caution">
    <text evidence="1">The sequence shown here is derived from an EMBL/GenBank/DDBJ whole genome shotgun (WGS) entry which is preliminary data.</text>
</comment>
<dbReference type="RefSeq" id="WP_193179793.1">
    <property type="nucleotide sequence ID" value="NZ_JACVXA010000007.1"/>
</dbReference>
<dbReference type="EMBL" id="JACVXA010000007">
    <property type="protein sequence ID" value="MBE3637329.1"/>
    <property type="molecule type" value="Genomic_DNA"/>
</dbReference>
<proteinExistence type="predicted"/>
<accession>A0A8J6Z4C3</accession>
<dbReference type="AlphaFoldDB" id="A0A8J6Z4C3"/>
<name>A0A8J6Z4C3_9RHOB</name>
<dbReference type="Proteomes" id="UP000609121">
    <property type="component" value="Unassembled WGS sequence"/>
</dbReference>
<evidence type="ECO:0000313" key="1">
    <source>
        <dbReference type="EMBL" id="MBE3637329.1"/>
    </source>
</evidence>
<protein>
    <submittedName>
        <fullName evidence="1">Uncharacterized protein</fullName>
    </submittedName>
</protein>
<evidence type="ECO:0000313" key="2">
    <source>
        <dbReference type="Proteomes" id="UP000609121"/>
    </source>
</evidence>
<keyword evidence="2" id="KW-1185">Reference proteome</keyword>
<reference evidence="1" key="1">
    <citation type="submission" date="2020-09" db="EMBL/GenBank/DDBJ databases">
        <title>A novel bacterium of genus Mangrovicoccus, isolated from South China Sea.</title>
        <authorList>
            <person name="Huang H."/>
            <person name="Mo K."/>
            <person name="Hu Y."/>
        </authorList>
    </citation>
    <scope>NUCLEOTIDE SEQUENCE</scope>
    <source>
        <strain evidence="1">HB182678</strain>
    </source>
</reference>
<organism evidence="1 2">
    <name type="scientific">Mangrovicoccus algicola</name>
    <dbReference type="NCBI Taxonomy" id="2771008"/>
    <lineage>
        <taxon>Bacteria</taxon>
        <taxon>Pseudomonadati</taxon>
        <taxon>Pseudomonadota</taxon>
        <taxon>Alphaproteobacteria</taxon>
        <taxon>Rhodobacterales</taxon>
        <taxon>Paracoccaceae</taxon>
        <taxon>Mangrovicoccus</taxon>
    </lineage>
</organism>
<sequence length="54" mass="5139">MTRAVPACLALGLLGVIVALDLAAAPPNPYRAPAAFALGSGTASAGGFCGALPD</sequence>